<dbReference type="Pfam" id="PF03073">
    <property type="entry name" value="TspO_MBR"/>
    <property type="match status" value="1"/>
</dbReference>
<keyword evidence="5 6" id="KW-0472">Membrane</keyword>
<accession>A0ABW2P7V1</accession>
<keyword evidence="3 6" id="KW-0812">Transmembrane</keyword>
<organism evidence="8 9">
    <name type="scientific">Sphaerisporangium rhizosphaerae</name>
    <dbReference type="NCBI Taxonomy" id="2269375"/>
    <lineage>
        <taxon>Bacteria</taxon>
        <taxon>Bacillati</taxon>
        <taxon>Actinomycetota</taxon>
        <taxon>Actinomycetes</taxon>
        <taxon>Streptosporangiales</taxon>
        <taxon>Streptosporangiaceae</taxon>
        <taxon>Sphaerisporangium</taxon>
    </lineage>
</organism>
<dbReference type="PIRSF" id="PIRSF005859">
    <property type="entry name" value="PBR"/>
    <property type="match status" value="1"/>
</dbReference>
<dbReference type="PANTHER" id="PTHR10057">
    <property type="entry name" value="PERIPHERAL-TYPE BENZODIAZEPINE RECEPTOR"/>
    <property type="match status" value="1"/>
</dbReference>
<dbReference type="InterPro" id="IPR038330">
    <property type="entry name" value="TspO/MBR-related_sf"/>
</dbReference>
<dbReference type="EMBL" id="JBHTCG010000020">
    <property type="protein sequence ID" value="MFC7385691.1"/>
    <property type="molecule type" value="Genomic_DNA"/>
</dbReference>
<keyword evidence="4 6" id="KW-1133">Transmembrane helix</keyword>
<evidence type="ECO:0000313" key="8">
    <source>
        <dbReference type="EMBL" id="MFC7385691.1"/>
    </source>
</evidence>
<gene>
    <name evidence="8" type="ORF">ACFQSB_26025</name>
</gene>
<feature type="chain" id="PRO_5047029726" evidence="7">
    <location>
        <begin position="19"/>
        <end position="161"/>
    </location>
</feature>
<name>A0ABW2P7V1_9ACTN</name>
<feature type="signal peptide" evidence="7">
    <location>
        <begin position="1"/>
        <end position="18"/>
    </location>
</feature>
<comment type="similarity">
    <text evidence="2">Belongs to the TspO/BZRP family.</text>
</comment>
<comment type="subcellular location">
    <subcellularLocation>
        <location evidence="1">Membrane</location>
        <topology evidence="1">Multi-pass membrane protein</topology>
    </subcellularLocation>
</comment>
<dbReference type="CDD" id="cd15904">
    <property type="entry name" value="TSPO_MBR"/>
    <property type="match status" value="1"/>
</dbReference>
<proteinExistence type="inferred from homology"/>
<evidence type="ECO:0000256" key="7">
    <source>
        <dbReference type="SAM" id="SignalP"/>
    </source>
</evidence>
<evidence type="ECO:0000256" key="5">
    <source>
        <dbReference type="ARBA" id="ARBA00023136"/>
    </source>
</evidence>
<dbReference type="PANTHER" id="PTHR10057:SF0">
    <property type="entry name" value="TRANSLOCATOR PROTEIN"/>
    <property type="match status" value="1"/>
</dbReference>
<dbReference type="Gene3D" id="1.20.1260.100">
    <property type="entry name" value="TspO/MBR protein"/>
    <property type="match status" value="1"/>
</dbReference>
<evidence type="ECO:0000256" key="4">
    <source>
        <dbReference type="ARBA" id="ARBA00022989"/>
    </source>
</evidence>
<evidence type="ECO:0000256" key="2">
    <source>
        <dbReference type="ARBA" id="ARBA00007524"/>
    </source>
</evidence>
<dbReference type="Proteomes" id="UP001596496">
    <property type="component" value="Unassembled WGS sequence"/>
</dbReference>
<sequence length="161" mass="17238">MKRTLVKTSLAVAAAAVAGSVATDPDSPWYRRLRKPAWQPPPPAYAAVWTPLYALIAYASARALARAGEADRRALGRALGVNLALNAAWTPIFFRMRSPRAALAELVALNLSNAVLARRVLRADRPAGLLLLPYAGWTLFATALNAAIVRRNPGSRAENAA</sequence>
<evidence type="ECO:0000256" key="1">
    <source>
        <dbReference type="ARBA" id="ARBA00004141"/>
    </source>
</evidence>
<comment type="caution">
    <text evidence="8">The sequence shown here is derived from an EMBL/GenBank/DDBJ whole genome shotgun (WGS) entry which is preliminary data.</text>
</comment>
<dbReference type="RefSeq" id="WP_380829582.1">
    <property type="nucleotide sequence ID" value="NZ_JBHTCG010000020.1"/>
</dbReference>
<evidence type="ECO:0000256" key="6">
    <source>
        <dbReference type="SAM" id="Phobius"/>
    </source>
</evidence>
<reference evidence="9" key="1">
    <citation type="journal article" date="2019" name="Int. J. Syst. Evol. Microbiol.">
        <title>The Global Catalogue of Microorganisms (GCM) 10K type strain sequencing project: providing services to taxonomists for standard genome sequencing and annotation.</title>
        <authorList>
            <consortium name="The Broad Institute Genomics Platform"/>
            <consortium name="The Broad Institute Genome Sequencing Center for Infectious Disease"/>
            <person name="Wu L."/>
            <person name="Ma J."/>
        </authorList>
    </citation>
    <scope>NUCLEOTIDE SEQUENCE [LARGE SCALE GENOMIC DNA]</scope>
    <source>
        <strain evidence="9">CECT 7649</strain>
    </source>
</reference>
<evidence type="ECO:0000256" key="3">
    <source>
        <dbReference type="ARBA" id="ARBA00022692"/>
    </source>
</evidence>
<dbReference type="InterPro" id="IPR004307">
    <property type="entry name" value="TspO_MBR"/>
</dbReference>
<feature type="transmembrane region" description="Helical" evidence="6">
    <location>
        <begin position="46"/>
        <end position="65"/>
    </location>
</feature>
<feature type="transmembrane region" description="Helical" evidence="6">
    <location>
        <begin position="129"/>
        <end position="149"/>
    </location>
</feature>
<evidence type="ECO:0000313" key="9">
    <source>
        <dbReference type="Proteomes" id="UP001596496"/>
    </source>
</evidence>
<protein>
    <submittedName>
        <fullName evidence="8">TspO/MBR family protein</fullName>
    </submittedName>
</protein>
<keyword evidence="9" id="KW-1185">Reference proteome</keyword>
<keyword evidence="7" id="KW-0732">Signal</keyword>